<evidence type="ECO:0000259" key="3">
    <source>
        <dbReference type="PROSITE" id="PS50937"/>
    </source>
</evidence>
<dbReference type="InterPro" id="IPR009061">
    <property type="entry name" value="DNA-bd_dom_put_sf"/>
</dbReference>
<dbReference type="Pfam" id="PF02607">
    <property type="entry name" value="B12-binding_2"/>
    <property type="match status" value="1"/>
</dbReference>
<dbReference type="STRING" id="66430.ACS04_15885"/>
<dbReference type="InterPro" id="IPR047057">
    <property type="entry name" value="MerR_fam"/>
</dbReference>
<dbReference type="Gene3D" id="1.10.1240.10">
    <property type="entry name" value="Methionine synthase domain"/>
    <property type="match status" value="1"/>
</dbReference>
<dbReference type="PROSITE" id="PS50937">
    <property type="entry name" value="HTH_MERR_2"/>
    <property type="match status" value="1"/>
</dbReference>
<dbReference type="GO" id="GO:0003700">
    <property type="term" value="F:DNA-binding transcription factor activity"/>
    <property type="evidence" value="ECO:0007669"/>
    <property type="project" value="InterPro"/>
</dbReference>
<keyword evidence="1" id="KW-0238">DNA-binding</keyword>
<dbReference type="CDD" id="cd01104">
    <property type="entry name" value="HTH_MlrA-CarA"/>
    <property type="match status" value="1"/>
</dbReference>
<dbReference type="Gene3D" id="3.40.50.280">
    <property type="entry name" value="Cobalamin-binding domain"/>
    <property type="match status" value="1"/>
</dbReference>
<dbReference type="PANTHER" id="PTHR30204">
    <property type="entry name" value="REDOX-CYCLING DRUG-SENSING TRANSCRIPTIONAL ACTIVATOR SOXR"/>
    <property type="match status" value="1"/>
</dbReference>
<dbReference type="PATRIC" id="fig|66430.4.peg.5862"/>
<dbReference type="GO" id="GO:0003677">
    <property type="term" value="F:DNA binding"/>
    <property type="evidence" value="ECO:0007669"/>
    <property type="project" value="UniProtKB-KW"/>
</dbReference>
<evidence type="ECO:0000256" key="2">
    <source>
        <dbReference type="SAM" id="MobiDB-lite"/>
    </source>
</evidence>
<keyword evidence="5" id="KW-1185">Reference proteome</keyword>
<dbReference type="Pfam" id="PF13411">
    <property type="entry name" value="MerR_1"/>
    <property type="match status" value="1"/>
</dbReference>
<accession>A0A0J6XLC6</accession>
<dbReference type="InterPro" id="IPR036724">
    <property type="entry name" value="Cobalamin-bd_sf"/>
</dbReference>
<dbReference type="SUPFAM" id="SSF52242">
    <property type="entry name" value="Cobalamin (vitamin B12)-binding domain"/>
    <property type="match status" value="1"/>
</dbReference>
<protein>
    <submittedName>
        <fullName evidence="4">Transcriptional regulator</fullName>
    </submittedName>
</protein>
<dbReference type="Gene3D" id="1.10.1660.10">
    <property type="match status" value="1"/>
</dbReference>
<organism evidence="4 5">
    <name type="scientific">Streptomyces roseus</name>
    <dbReference type="NCBI Taxonomy" id="66430"/>
    <lineage>
        <taxon>Bacteria</taxon>
        <taxon>Bacillati</taxon>
        <taxon>Actinomycetota</taxon>
        <taxon>Actinomycetes</taxon>
        <taxon>Kitasatosporales</taxon>
        <taxon>Streptomycetaceae</taxon>
        <taxon>Streptomyces</taxon>
    </lineage>
</organism>
<feature type="region of interest" description="Disordered" evidence="2">
    <location>
        <begin position="81"/>
        <end position="124"/>
    </location>
</feature>
<reference evidence="4 5" key="1">
    <citation type="submission" date="2015-06" db="EMBL/GenBank/DDBJ databases">
        <title>Recapitulation of the evolution of biosynthetic gene clusters reveals hidden chemical diversity on bacterial genomes.</title>
        <authorList>
            <person name="Cruz-Morales P."/>
            <person name="Martinez-Guerrero C."/>
            <person name="Morales-Escalante M.A."/>
            <person name="Yanez-Guerra L.A."/>
            <person name="Kopp J.F."/>
            <person name="Feldmann J."/>
            <person name="Ramos-Aboites H.E."/>
            <person name="Barona-Gomez F."/>
        </authorList>
    </citation>
    <scope>NUCLEOTIDE SEQUENCE [LARGE SCALE GENOMIC DNA]</scope>
    <source>
        <strain evidence="4 5">ATCC 31245</strain>
    </source>
</reference>
<dbReference type="GO" id="GO:0046872">
    <property type="term" value="F:metal ion binding"/>
    <property type="evidence" value="ECO:0007669"/>
    <property type="project" value="InterPro"/>
</dbReference>
<dbReference type="AlphaFoldDB" id="A0A0J6XLC6"/>
<evidence type="ECO:0000256" key="1">
    <source>
        <dbReference type="ARBA" id="ARBA00023125"/>
    </source>
</evidence>
<comment type="caution">
    <text evidence="4">The sequence shown here is derived from an EMBL/GenBank/DDBJ whole genome shotgun (WGS) entry which is preliminary data.</text>
</comment>
<dbReference type="SUPFAM" id="SSF46955">
    <property type="entry name" value="Putative DNA-binding domain"/>
    <property type="match status" value="1"/>
</dbReference>
<dbReference type="InterPro" id="IPR000551">
    <property type="entry name" value="MerR-type_HTH_dom"/>
</dbReference>
<dbReference type="GO" id="GO:0031419">
    <property type="term" value="F:cobalamin binding"/>
    <property type="evidence" value="ECO:0007669"/>
    <property type="project" value="InterPro"/>
</dbReference>
<dbReference type="InterPro" id="IPR036594">
    <property type="entry name" value="Meth_synthase_dom"/>
</dbReference>
<proteinExistence type="predicted"/>
<sequence length="342" mass="36064">MVAGVGREVRAVSDSPYRLTTGAVARRLGVSPTTLRSWDRRYGIGPSVREGGRHRRWAPEDIAMLEEMCRLTTSGVPPAEAAGAALSRAGRPPDASSAPAPAEPAPQPADSVRRGRSPGSGNGLPLGEVRYEFRGLARAAVRLDGPTMDRLLTELVAAHGLVTGWEEVMAPTLHAVGRKWESTDERYVEVEHLLSWHISTALRRIASSPATSSEAAPVLLSCVPGEQHTLPLEALAAGLAERGLPMRMLGADVPAGALNAAVRRMGPSAVVLWSQSRHTASPALARMVANTGFGIKGARTRPLVVLAGPGWANRPAAPGMLCPAGLREALDVIGRHCRTSTS</sequence>
<name>A0A0J6XLC6_9ACTN</name>
<evidence type="ECO:0000313" key="4">
    <source>
        <dbReference type="EMBL" id="KMO96925.1"/>
    </source>
</evidence>
<evidence type="ECO:0000313" key="5">
    <source>
        <dbReference type="Proteomes" id="UP000035932"/>
    </source>
</evidence>
<dbReference type="InterPro" id="IPR003759">
    <property type="entry name" value="Cbl-bd_cap"/>
</dbReference>
<dbReference type="EMBL" id="LFML01000060">
    <property type="protein sequence ID" value="KMO96925.1"/>
    <property type="molecule type" value="Genomic_DNA"/>
</dbReference>
<gene>
    <name evidence="4" type="ORF">ACS04_15885</name>
</gene>
<feature type="domain" description="HTH merR-type" evidence="3">
    <location>
        <begin position="18"/>
        <end position="87"/>
    </location>
</feature>
<dbReference type="Proteomes" id="UP000035932">
    <property type="component" value="Unassembled WGS sequence"/>
</dbReference>
<dbReference type="SMART" id="SM00422">
    <property type="entry name" value="HTH_MERR"/>
    <property type="match status" value="1"/>
</dbReference>
<dbReference type="PANTHER" id="PTHR30204:SF97">
    <property type="entry name" value="MERR FAMILY REGULATORY PROTEIN"/>
    <property type="match status" value="1"/>
</dbReference>
<feature type="compositionally biased region" description="Low complexity" evidence="2">
    <location>
        <begin position="81"/>
        <end position="100"/>
    </location>
</feature>